<feature type="transmembrane region" description="Helical" evidence="1">
    <location>
        <begin position="51"/>
        <end position="69"/>
    </location>
</feature>
<proteinExistence type="predicted"/>
<dbReference type="AlphaFoldDB" id="A0A226CVL2"/>
<organism evidence="2 3">
    <name type="scientific">Folsomia candida</name>
    <name type="common">Springtail</name>
    <dbReference type="NCBI Taxonomy" id="158441"/>
    <lineage>
        <taxon>Eukaryota</taxon>
        <taxon>Metazoa</taxon>
        <taxon>Ecdysozoa</taxon>
        <taxon>Arthropoda</taxon>
        <taxon>Hexapoda</taxon>
        <taxon>Collembola</taxon>
        <taxon>Entomobryomorpha</taxon>
        <taxon>Isotomoidea</taxon>
        <taxon>Isotomidae</taxon>
        <taxon>Proisotominae</taxon>
        <taxon>Folsomia</taxon>
    </lineage>
</organism>
<accession>A0A226CVL2</accession>
<protein>
    <submittedName>
        <fullName evidence="2">Uncharacterized protein</fullName>
    </submittedName>
</protein>
<keyword evidence="1" id="KW-0472">Membrane</keyword>
<keyword evidence="3" id="KW-1185">Reference proteome</keyword>
<reference evidence="2 3" key="1">
    <citation type="submission" date="2015-12" db="EMBL/GenBank/DDBJ databases">
        <title>The genome of Folsomia candida.</title>
        <authorList>
            <person name="Faddeeva A."/>
            <person name="Derks M.F."/>
            <person name="Anvar Y."/>
            <person name="Smit S."/>
            <person name="Van Straalen N."/>
            <person name="Roelofs D."/>
        </authorList>
    </citation>
    <scope>NUCLEOTIDE SEQUENCE [LARGE SCALE GENOMIC DNA]</scope>
    <source>
        <strain evidence="2 3">VU population</strain>
        <tissue evidence="2">Whole body</tissue>
    </source>
</reference>
<evidence type="ECO:0000313" key="3">
    <source>
        <dbReference type="Proteomes" id="UP000198287"/>
    </source>
</evidence>
<dbReference type="EMBL" id="LNIX01000122">
    <property type="protein sequence ID" value="OXA36538.1"/>
    <property type="molecule type" value="Genomic_DNA"/>
</dbReference>
<gene>
    <name evidence="2" type="ORF">Fcan01_28697</name>
</gene>
<evidence type="ECO:0000256" key="1">
    <source>
        <dbReference type="SAM" id="Phobius"/>
    </source>
</evidence>
<dbReference type="Proteomes" id="UP000198287">
    <property type="component" value="Unassembled WGS sequence"/>
</dbReference>
<name>A0A226CVL2_FOLCA</name>
<evidence type="ECO:0000313" key="2">
    <source>
        <dbReference type="EMBL" id="OXA36538.1"/>
    </source>
</evidence>
<comment type="caution">
    <text evidence="2">The sequence shown here is derived from an EMBL/GenBank/DDBJ whole genome shotgun (WGS) entry which is preliminary data.</text>
</comment>
<keyword evidence="1" id="KW-1133">Transmembrane helix</keyword>
<keyword evidence="1" id="KW-0812">Transmembrane</keyword>
<sequence length="122" mass="14320">MYHIDYLPLLKLNLRICKFVKCQPFEYDEKSGLIVRTRDVDLIRMFKWQSILSLIYTFATFLHVCFGGLNLTGKFQGSLFLVLDILITATRWNYSVDKSPGQIVNSFMNFELEILKGSYQDY</sequence>